<gene>
    <name evidence="2" type="ORF">E8E13_001623</name>
</gene>
<feature type="compositionally biased region" description="Basic and acidic residues" evidence="1">
    <location>
        <begin position="296"/>
        <end position="305"/>
    </location>
</feature>
<sequence>MESIEEPLQSISEGRIAPQDHDAMQEFPFESETHDRNSISKVADRDHNNIFMKKQASKPSPSYPRDCQGAHGAVQAEDPGIQSLQQHHEQATERKLVRAKTTSGPRSALQSNGGDAISYYPSFRRPSFARAETSYTKPTKASRGWQTAKPQDSPVALSFWKPPGSSRPESPHQSRPSTAHQPRPGTAHQLRPKTAHPSVAPRINDQTKIFPHEKGDHGFQLPRQSPLMHEDKILQDDMCEDNQPLESDKTEATRPDSKAVRLMDNLHDNPQTVHFDKISKDIVEHPQDETDSVSTRPDESPPPSHEDLLVLKSALLTLSTAYTTACSAANIPHPSIISFQSLLSNPSQIDSATRTAFHQELSTNALHTWISEAQTRLQHPEHSRETTALHAFIAEHSLPLETAPQTLLASSQRRYRHRRVYQDDSASRGPRRPTYVDRAVQWKPVPESVSQLKERLRIQREREEADEALKEKVRDMRIGSLGLGRGTRKGGGGSEFGGRYHVEERTWFVRWRGDAYWERLTEEEKGRADRL</sequence>
<feature type="compositionally biased region" description="Basic and acidic residues" evidence="1">
    <location>
        <begin position="31"/>
        <end position="48"/>
    </location>
</feature>
<accession>A0A9P4T6G2</accession>
<protein>
    <submittedName>
        <fullName evidence="2">Uncharacterized protein</fullName>
    </submittedName>
</protein>
<dbReference type="Proteomes" id="UP000801428">
    <property type="component" value="Unassembled WGS sequence"/>
</dbReference>
<feature type="compositionally biased region" description="Basic and acidic residues" evidence="1">
    <location>
        <begin position="86"/>
        <end position="96"/>
    </location>
</feature>
<dbReference type="AlphaFoldDB" id="A0A9P4T6G2"/>
<evidence type="ECO:0000313" key="2">
    <source>
        <dbReference type="EMBL" id="KAF2995821.1"/>
    </source>
</evidence>
<keyword evidence="3" id="KW-1185">Reference proteome</keyword>
<comment type="caution">
    <text evidence="2">The sequence shown here is derived from an EMBL/GenBank/DDBJ whole genome shotgun (WGS) entry which is preliminary data.</text>
</comment>
<proteinExistence type="predicted"/>
<organism evidence="2 3">
    <name type="scientific">Curvularia kusanoi</name>
    <name type="common">Cochliobolus kusanoi</name>
    <dbReference type="NCBI Taxonomy" id="90978"/>
    <lineage>
        <taxon>Eukaryota</taxon>
        <taxon>Fungi</taxon>
        <taxon>Dikarya</taxon>
        <taxon>Ascomycota</taxon>
        <taxon>Pezizomycotina</taxon>
        <taxon>Dothideomycetes</taxon>
        <taxon>Pleosporomycetidae</taxon>
        <taxon>Pleosporales</taxon>
        <taxon>Pleosporineae</taxon>
        <taxon>Pleosporaceae</taxon>
        <taxon>Curvularia</taxon>
    </lineage>
</organism>
<evidence type="ECO:0000313" key="3">
    <source>
        <dbReference type="Proteomes" id="UP000801428"/>
    </source>
</evidence>
<feature type="region of interest" description="Disordered" evidence="1">
    <location>
        <begin position="283"/>
        <end position="305"/>
    </location>
</feature>
<feature type="compositionally biased region" description="Polar residues" evidence="1">
    <location>
        <begin position="167"/>
        <end position="180"/>
    </location>
</feature>
<evidence type="ECO:0000256" key="1">
    <source>
        <dbReference type="SAM" id="MobiDB-lite"/>
    </source>
</evidence>
<name>A0A9P4T6G2_CURKU</name>
<reference evidence="2" key="1">
    <citation type="submission" date="2019-04" db="EMBL/GenBank/DDBJ databases">
        <title>Sequencing of skin fungus with MAO and IRED activity.</title>
        <authorList>
            <person name="Marsaioli A.J."/>
            <person name="Bonatto J.M.C."/>
            <person name="Reis Junior O."/>
        </authorList>
    </citation>
    <scope>NUCLEOTIDE SEQUENCE</scope>
    <source>
        <strain evidence="2">30M1</strain>
    </source>
</reference>
<dbReference type="EMBL" id="SWKU01000030">
    <property type="protein sequence ID" value="KAF2995821.1"/>
    <property type="molecule type" value="Genomic_DNA"/>
</dbReference>
<feature type="compositionally biased region" description="Polar residues" evidence="1">
    <location>
        <begin position="100"/>
        <end position="113"/>
    </location>
</feature>
<feature type="region of interest" description="Disordered" evidence="1">
    <location>
        <begin position="1"/>
        <end position="232"/>
    </location>
</feature>
<feature type="compositionally biased region" description="Polar residues" evidence="1">
    <location>
        <begin position="133"/>
        <end position="150"/>
    </location>
</feature>